<feature type="domain" description="Solute-binding protein family 3/N-terminal" evidence="6">
    <location>
        <begin position="46"/>
        <end position="267"/>
    </location>
</feature>
<organism evidence="7 8">
    <name type="scientific">Limobrevibacterium gyesilva</name>
    <dbReference type="NCBI Taxonomy" id="2991712"/>
    <lineage>
        <taxon>Bacteria</taxon>
        <taxon>Pseudomonadati</taxon>
        <taxon>Pseudomonadota</taxon>
        <taxon>Alphaproteobacteria</taxon>
        <taxon>Acetobacterales</taxon>
        <taxon>Acetobacteraceae</taxon>
        <taxon>Limobrevibacterium</taxon>
    </lineage>
</organism>
<dbReference type="GO" id="GO:0030288">
    <property type="term" value="C:outer membrane-bounded periplasmic space"/>
    <property type="evidence" value="ECO:0007669"/>
    <property type="project" value="TreeGrafter"/>
</dbReference>
<evidence type="ECO:0000256" key="3">
    <source>
        <dbReference type="ARBA" id="ARBA00022729"/>
    </source>
</evidence>
<dbReference type="InterPro" id="IPR051455">
    <property type="entry name" value="Bact_solute-bind_prot3"/>
</dbReference>
<dbReference type="GO" id="GO:0005576">
    <property type="term" value="C:extracellular region"/>
    <property type="evidence" value="ECO:0007669"/>
    <property type="project" value="TreeGrafter"/>
</dbReference>
<dbReference type="AlphaFoldDB" id="A0AA41YJ47"/>
<protein>
    <submittedName>
        <fullName evidence="7">Transporter substrate-binding domain-containing protein</fullName>
    </submittedName>
</protein>
<feature type="chain" id="PRO_5041334149" evidence="5">
    <location>
        <begin position="31"/>
        <end position="271"/>
    </location>
</feature>
<comment type="caution">
    <text evidence="7">The sequence shown here is derived from an EMBL/GenBank/DDBJ whole genome shotgun (WGS) entry which is preliminary data.</text>
</comment>
<name>A0AA41YJ47_9PROT</name>
<evidence type="ECO:0000259" key="6">
    <source>
        <dbReference type="SMART" id="SM00062"/>
    </source>
</evidence>
<dbReference type="GO" id="GO:0006865">
    <property type="term" value="P:amino acid transport"/>
    <property type="evidence" value="ECO:0007669"/>
    <property type="project" value="TreeGrafter"/>
</dbReference>
<dbReference type="Gene3D" id="3.40.190.10">
    <property type="entry name" value="Periplasmic binding protein-like II"/>
    <property type="match status" value="2"/>
</dbReference>
<dbReference type="Pfam" id="PF00497">
    <property type="entry name" value="SBP_bac_3"/>
    <property type="match status" value="1"/>
</dbReference>
<evidence type="ECO:0000256" key="2">
    <source>
        <dbReference type="ARBA" id="ARBA00022448"/>
    </source>
</evidence>
<evidence type="ECO:0000313" key="7">
    <source>
        <dbReference type="EMBL" id="MCW3474591.1"/>
    </source>
</evidence>
<keyword evidence="2" id="KW-0813">Transport</keyword>
<evidence type="ECO:0000256" key="1">
    <source>
        <dbReference type="ARBA" id="ARBA00010333"/>
    </source>
</evidence>
<dbReference type="PANTHER" id="PTHR30085">
    <property type="entry name" value="AMINO ACID ABC TRANSPORTER PERMEASE"/>
    <property type="match status" value="1"/>
</dbReference>
<dbReference type="InterPro" id="IPR001638">
    <property type="entry name" value="Solute-binding_3/MltF_N"/>
</dbReference>
<reference evidence="7" key="2">
    <citation type="submission" date="2022-10" db="EMBL/GenBank/DDBJ databases">
        <authorList>
            <person name="Trinh H.N."/>
        </authorList>
    </citation>
    <scope>NUCLEOTIDE SEQUENCE</scope>
    <source>
        <strain evidence="7">RN2-1</strain>
    </source>
</reference>
<accession>A0AA41YJ47</accession>
<comment type="similarity">
    <text evidence="1 4">Belongs to the bacterial solute-binding protein 3 family.</text>
</comment>
<proteinExistence type="inferred from homology"/>
<dbReference type="InterPro" id="IPR018313">
    <property type="entry name" value="SBP_3_CS"/>
</dbReference>
<dbReference type="RefSeq" id="WP_264713232.1">
    <property type="nucleotide sequence ID" value="NZ_JAPDNT010000004.1"/>
</dbReference>
<dbReference type="PROSITE" id="PS51318">
    <property type="entry name" value="TAT"/>
    <property type="match status" value="1"/>
</dbReference>
<dbReference type="EMBL" id="JAPDNT010000004">
    <property type="protein sequence ID" value="MCW3474591.1"/>
    <property type="molecule type" value="Genomic_DNA"/>
</dbReference>
<dbReference type="PROSITE" id="PS01039">
    <property type="entry name" value="SBP_BACTERIAL_3"/>
    <property type="match status" value="1"/>
</dbReference>
<keyword evidence="8" id="KW-1185">Reference proteome</keyword>
<dbReference type="Proteomes" id="UP001165679">
    <property type="component" value="Unassembled WGS sequence"/>
</dbReference>
<evidence type="ECO:0000256" key="4">
    <source>
        <dbReference type="RuleBase" id="RU003744"/>
    </source>
</evidence>
<gene>
    <name evidence="7" type="ORF">OL599_08330</name>
</gene>
<evidence type="ECO:0000313" key="8">
    <source>
        <dbReference type="Proteomes" id="UP001165679"/>
    </source>
</evidence>
<keyword evidence="3 5" id="KW-0732">Signal</keyword>
<feature type="signal peptide" evidence="5">
    <location>
        <begin position="1"/>
        <end position="30"/>
    </location>
</feature>
<reference evidence="7" key="1">
    <citation type="submission" date="2022-09" db="EMBL/GenBank/DDBJ databases">
        <title>Rhodovastum sp. nov. RN2-1 isolated from soil in Seongnam, South Korea.</title>
        <authorList>
            <person name="Le N.T."/>
        </authorList>
    </citation>
    <scope>NUCLEOTIDE SEQUENCE</scope>
    <source>
        <strain evidence="7">RN2-1</strain>
    </source>
</reference>
<dbReference type="InterPro" id="IPR006311">
    <property type="entry name" value="TAT_signal"/>
</dbReference>
<sequence>MTHRRTVITGCMALAAAAAGAGLAPSPAGAQTQQSRILADIQKRGTIRMATVAGNPPYSSVKPDGTPEGYDIEIGQQLAAALKVKPEWIVVDSPGRITALQTGKADVSIANFTATLERSTAIAFTRPYLIVGSNYMVKKDSPLQNVEQANKANIKIGLPRGGTAEDIAARVTPNATVVKVNTVTDAFLALKSGQVDAQILDSLQDAAFLSQEGAGFRNLPGNWSYEEISIGLPAGDGDWLRIVDTFVRQLIGSGEDARLFRKYFGYDMPPL</sequence>
<dbReference type="SMART" id="SM00062">
    <property type="entry name" value="PBPb"/>
    <property type="match status" value="1"/>
</dbReference>
<dbReference type="SUPFAM" id="SSF53850">
    <property type="entry name" value="Periplasmic binding protein-like II"/>
    <property type="match status" value="1"/>
</dbReference>
<evidence type="ECO:0000256" key="5">
    <source>
        <dbReference type="SAM" id="SignalP"/>
    </source>
</evidence>
<dbReference type="PANTHER" id="PTHR30085:SF6">
    <property type="entry name" value="ABC TRANSPORTER GLUTAMINE-BINDING PROTEIN GLNH"/>
    <property type="match status" value="1"/>
</dbReference>